<dbReference type="Pfam" id="PF22776">
    <property type="entry name" value="K_trans_C"/>
    <property type="match status" value="1"/>
</dbReference>
<sequence>MTQPTGPDAPGKPTTPAHGTPAADGKASDGRATASPVPSKVTEYGADQHEHAANPVGFAALLGVLGVVFGDIGTSPIYALRSTIMVVSQHHRIEPWEILGVLSLIIWSLLLIVTVKYVILIMRADHNGEGGIISLMSMAQRVATTNRLRVALGMVGIGGACLFFGDGMITPAISVLSAVEGLEVSFPAARELVIPIALVVLVGLFSVQSYGTGKVGTIFGPIMLVWFSLLGILGLTQIVQHPGILLAVSPTYAVQFIIYHGWLSFIALGSVVLSVTGAEALYADMGHFGRQPIRYAWLFCVLPCLALNYLGQGALIIADPSSLTNPFFLLGPHWLQVPMIILSTCATVIASQAGISGGFSLCRQIIQLGYLPRMRITHTNAEEEGQIYLPEFNRFLMTGALLLVLSFRSSDALASAYGIAVTGTFMCTCVLAMVVFRRLYHWSRAAAITTFGGFFIIDTTFFASNAMKIPQGGWVPVMLGIVLTLMMTTWKKGRQLIMNRQKQDSMPMNSFLARLPQSRIIRVPGTAVYMTATPDFVPACLLHNLKHNKVLHDHVLFVTVQTLDQPEADRGHRVALQELAPDMYRIILRYGFMETPNLPRALEDLKASGLDFDALQASYFTSRELLVRSSVPKMSRWRMSLFLLMARNATPATEFFRIPPDRVVELGVRLAI</sequence>
<keyword evidence="4 13" id="KW-1003">Cell membrane</keyword>
<gene>
    <name evidence="13" type="primary">kup</name>
    <name evidence="17" type="ORF">C3920_01280</name>
    <name evidence="18" type="ORF">CFR71_07875</name>
</gene>
<reference evidence="18 19" key="1">
    <citation type="submission" date="2017-07" db="EMBL/GenBank/DDBJ databases">
        <title>A draft genome sequence of Komagataeibacter sp. T5K1.</title>
        <authorList>
            <person name="Skraban J."/>
            <person name="Cleenwerck I."/>
            <person name="Vandamme P."/>
            <person name="Trcek J."/>
        </authorList>
    </citation>
    <scope>NUCLEOTIDE SEQUENCE [LARGE SCALE GENOMIC DNA]</scope>
    <source>
        <strain evidence="18 19">T5K1</strain>
    </source>
</reference>
<keyword evidence="3 13" id="KW-0813">Transport</keyword>
<dbReference type="InterPro" id="IPR023051">
    <property type="entry name" value="Kup"/>
</dbReference>
<feature type="transmembrane region" description="Helical" evidence="13">
    <location>
        <begin position="413"/>
        <end position="436"/>
    </location>
</feature>
<name>A0A318QEE3_9PROT</name>
<evidence type="ECO:0000256" key="2">
    <source>
        <dbReference type="ARBA" id="ARBA00007019"/>
    </source>
</evidence>
<keyword evidence="12 13" id="KW-0472">Membrane</keyword>
<feature type="transmembrane region" description="Helical" evidence="13">
    <location>
        <begin position="259"/>
        <end position="283"/>
    </location>
</feature>
<evidence type="ECO:0000256" key="6">
    <source>
        <dbReference type="ARBA" id="ARBA00022538"/>
    </source>
</evidence>
<evidence type="ECO:0000313" key="20">
    <source>
        <dbReference type="Proteomes" id="UP000248116"/>
    </source>
</evidence>
<evidence type="ECO:0000259" key="15">
    <source>
        <dbReference type="Pfam" id="PF02705"/>
    </source>
</evidence>
<evidence type="ECO:0000256" key="1">
    <source>
        <dbReference type="ARBA" id="ARBA00004141"/>
    </source>
</evidence>
<dbReference type="GO" id="GO:0015293">
    <property type="term" value="F:symporter activity"/>
    <property type="evidence" value="ECO:0007669"/>
    <property type="project" value="UniProtKB-UniRule"/>
</dbReference>
<dbReference type="GO" id="GO:0005886">
    <property type="term" value="C:plasma membrane"/>
    <property type="evidence" value="ECO:0007669"/>
    <property type="project" value="UniProtKB-SubCell"/>
</dbReference>
<feature type="transmembrane region" description="Helical" evidence="13">
    <location>
        <begin position="448"/>
        <end position="467"/>
    </location>
</feature>
<evidence type="ECO:0000256" key="12">
    <source>
        <dbReference type="ARBA" id="ARBA00023136"/>
    </source>
</evidence>
<evidence type="ECO:0000256" key="8">
    <source>
        <dbReference type="ARBA" id="ARBA00022847"/>
    </source>
</evidence>
<dbReference type="InterPro" id="IPR053951">
    <property type="entry name" value="K_trans_N"/>
</dbReference>
<keyword evidence="11 13" id="KW-0406">Ion transport</keyword>
<evidence type="ECO:0000256" key="3">
    <source>
        <dbReference type="ARBA" id="ARBA00022448"/>
    </source>
</evidence>
<evidence type="ECO:0000256" key="5">
    <source>
        <dbReference type="ARBA" id="ARBA00022519"/>
    </source>
</evidence>
<dbReference type="PANTHER" id="PTHR30540">
    <property type="entry name" value="OSMOTIC STRESS POTASSIUM TRANSPORTER"/>
    <property type="match status" value="1"/>
</dbReference>
<feature type="transmembrane region" description="Helical" evidence="13">
    <location>
        <begin position="150"/>
        <end position="172"/>
    </location>
</feature>
<comment type="caution">
    <text evidence="18">The sequence shown here is derived from an EMBL/GenBank/DDBJ whole genome shotgun (WGS) entry which is preliminary data.</text>
</comment>
<comment type="subcellular location">
    <subcellularLocation>
        <location evidence="13">Cell membrane</location>
        <topology evidence="13">Multi-pass membrane protein</topology>
    </subcellularLocation>
    <subcellularLocation>
        <location evidence="1">Membrane</location>
        <topology evidence="1">Multi-pass membrane protein</topology>
    </subcellularLocation>
</comment>
<dbReference type="HAMAP" id="MF_01522">
    <property type="entry name" value="Kup"/>
    <property type="match status" value="1"/>
</dbReference>
<dbReference type="Proteomes" id="UP000247609">
    <property type="component" value="Unassembled WGS sequence"/>
</dbReference>
<keyword evidence="20" id="KW-1185">Reference proteome</keyword>
<dbReference type="GO" id="GO:0015079">
    <property type="term" value="F:potassium ion transmembrane transporter activity"/>
    <property type="evidence" value="ECO:0007669"/>
    <property type="project" value="UniProtKB-UniRule"/>
</dbReference>
<dbReference type="Proteomes" id="UP000248116">
    <property type="component" value="Unassembled WGS sequence"/>
</dbReference>
<evidence type="ECO:0000313" key="17">
    <source>
        <dbReference type="EMBL" id="PYD49051.1"/>
    </source>
</evidence>
<reference evidence="17 20" key="2">
    <citation type="submission" date="2018-02" db="EMBL/GenBank/DDBJ databases">
        <authorList>
            <person name="Skraban J."/>
            <person name="Trcek J."/>
        </authorList>
    </citation>
    <scope>NUCLEOTIDE SEQUENCE [LARGE SCALE GENOMIC DNA]</scope>
    <source>
        <strain evidence="17 20">AV446</strain>
    </source>
</reference>
<evidence type="ECO:0000256" key="11">
    <source>
        <dbReference type="ARBA" id="ARBA00023065"/>
    </source>
</evidence>
<accession>A0A318QEE3</accession>
<protein>
    <recommendedName>
        <fullName evidence="13">Probable potassium transport system protein Kup</fullName>
    </recommendedName>
</protein>
<dbReference type="InterPro" id="IPR053952">
    <property type="entry name" value="K_trans_C"/>
</dbReference>
<comment type="catalytic activity">
    <reaction evidence="13">
        <text>K(+)(in) + H(+)(in) = K(+)(out) + H(+)(out)</text>
        <dbReference type="Rhea" id="RHEA:28490"/>
        <dbReference type="ChEBI" id="CHEBI:15378"/>
        <dbReference type="ChEBI" id="CHEBI:29103"/>
    </reaction>
</comment>
<proteinExistence type="inferred from homology"/>
<dbReference type="Pfam" id="PF02705">
    <property type="entry name" value="K_trans"/>
    <property type="match status" value="1"/>
</dbReference>
<dbReference type="EMBL" id="PRCW01000014">
    <property type="protein sequence ID" value="PYD49051.1"/>
    <property type="molecule type" value="Genomic_DNA"/>
</dbReference>
<feature type="transmembrane region" description="Helical" evidence="13">
    <location>
        <begin position="295"/>
        <end position="317"/>
    </location>
</feature>
<feature type="transmembrane region" description="Helical" evidence="13">
    <location>
        <begin position="218"/>
        <end position="239"/>
    </location>
</feature>
<evidence type="ECO:0000256" key="14">
    <source>
        <dbReference type="SAM" id="MobiDB-lite"/>
    </source>
</evidence>
<evidence type="ECO:0000313" key="18">
    <source>
        <dbReference type="EMBL" id="PYD75712.1"/>
    </source>
</evidence>
<feature type="transmembrane region" description="Helical" evidence="13">
    <location>
        <begin position="58"/>
        <end position="78"/>
    </location>
</feature>
<dbReference type="RefSeq" id="WP_110529716.1">
    <property type="nucleotide sequence ID" value="NZ_JAHRDT010000002.1"/>
</dbReference>
<feature type="domain" description="K+ potassium transporter integral membrane" evidence="15">
    <location>
        <begin position="62"/>
        <end position="513"/>
    </location>
</feature>
<feature type="transmembrane region" description="Helical" evidence="13">
    <location>
        <begin position="473"/>
        <end position="490"/>
    </location>
</feature>
<evidence type="ECO:0000259" key="16">
    <source>
        <dbReference type="Pfam" id="PF22776"/>
    </source>
</evidence>
<evidence type="ECO:0000256" key="4">
    <source>
        <dbReference type="ARBA" id="ARBA00022475"/>
    </source>
</evidence>
<feature type="region of interest" description="Disordered" evidence="14">
    <location>
        <begin position="1"/>
        <end position="40"/>
    </location>
</feature>
<feature type="domain" description="K+ potassium transporter C-terminal" evidence="16">
    <location>
        <begin position="524"/>
        <end position="672"/>
    </location>
</feature>
<dbReference type="PANTHER" id="PTHR30540:SF79">
    <property type="entry name" value="LOW AFFINITY POTASSIUM TRANSPORT SYSTEM PROTEIN KUP"/>
    <property type="match status" value="1"/>
</dbReference>
<keyword evidence="10 13" id="KW-1133">Transmembrane helix</keyword>
<evidence type="ECO:0000256" key="7">
    <source>
        <dbReference type="ARBA" id="ARBA00022692"/>
    </source>
</evidence>
<dbReference type="InterPro" id="IPR003855">
    <property type="entry name" value="K+_transporter"/>
</dbReference>
<evidence type="ECO:0000313" key="19">
    <source>
        <dbReference type="Proteomes" id="UP000247609"/>
    </source>
</evidence>
<evidence type="ECO:0000256" key="13">
    <source>
        <dbReference type="HAMAP-Rule" id="MF_01522"/>
    </source>
</evidence>
<evidence type="ECO:0000256" key="10">
    <source>
        <dbReference type="ARBA" id="ARBA00022989"/>
    </source>
</evidence>
<keyword evidence="5" id="KW-0997">Cell inner membrane</keyword>
<feature type="transmembrane region" description="Helical" evidence="13">
    <location>
        <begin position="192"/>
        <end position="211"/>
    </location>
</feature>
<comment type="function">
    <text evidence="13">Transport of potassium into the cell. Likely operates as a K(+):H(+) symporter.</text>
</comment>
<keyword evidence="6 13" id="KW-0633">Potassium transport</keyword>
<feature type="transmembrane region" description="Helical" evidence="13">
    <location>
        <begin position="337"/>
        <end position="366"/>
    </location>
</feature>
<keyword evidence="8 13" id="KW-0769">Symport</keyword>
<organism evidence="18 19">
    <name type="scientific">Novacetimonas pomaceti</name>
    <dbReference type="NCBI Taxonomy" id="2021998"/>
    <lineage>
        <taxon>Bacteria</taxon>
        <taxon>Pseudomonadati</taxon>
        <taxon>Pseudomonadota</taxon>
        <taxon>Alphaproteobacteria</taxon>
        <taxon>Acetobacterales</taxon>
        <taxon>Acetobacteraceae</taxon>
        <taxon>Novacetimonas</taxon>
    </lineage>
</organism>
<dbReference type="EMBL" id="NOXG01000006">
    <property type="protein sequence ID" value="PYD75712.1"/>
    <property type="molecule type" value="Genomic_DNA"/>
</dbReference>
<dbReference type="AlphaFoldDB" id="A0A318QEE3"/>
<comment type="similarity">
    <text evidence="2 13">Belongs to the HAK/KUP transporter (TC 2.A.72) family.</text>
</comment>
<keyword evidence="7 13" id="KW-0812">Transmembrane</keyword>
<evidence type="ECO:0000256" key="9">
    <source>
        <dbReference type="ARBA" id="ARBA00022958"/>
    </source>
</evidence>
<feature type="transmembrane region" description="Helical" evidence="13">
    <location>
        <begin position="98"/>
        <end position="119"/>
    </location>
</feature>
<keyword evidence="9 13" id="KW-0630">Potassium</keyword>